<dbReference type="SUPFAM" id="SSF49879">
    <property type="entry name" value="SMAD/FHA domain"/>
    <property type="match status" value="1"/>
</dbReference>
<dbReference type="PANTHER" id="PTHR13233">
    <property type="entry name" value="MICROSPHERULE PROTEIN 1"/>
    <property type="match status" value="1"/>
</dbReference>
<dbReference type="SMART" id="SM00240">
    <property type="entry name" value="FHA"/>
    <property type="match status" value="1"/>
</dbReference>
<dbReference type="InterPro" id="IPR025999">
    <property type="entry name" value="MCRS_N"/>
</dbReference>
<dbReference type="GO" id="GO:0071339">
    <property type="term" value="C:MLL1 complex"/>
    <property type="evidence" value="ECO:0007669"/>
    <property type="project" value="InterPro"/>
</dbReference>
<dbReference type="GO" id="GO:0002151">
    <property type="term" value="F:G-quadruplex RNA binding"/>
    <property type="evidence" value="ECO:0007669"/>
    <property type="project" value="InterPro"/>
</dbReference>
<dbReference type="AlphaFoldDB" id="A0A9N7RR42"/>
<evidence type="ECO:0000259" key="1">
    <source>
        <dbReference type="PROSITE" id="PS50006"/>
    </source>
</evidence>
<evidence type="ECO:0000313" key="2">
    <source>
        <dbReference type="EMBL" id="CAA0841216.1"/>
    </source>
</evidence>
<dbReference type="PANTHER" id="PTHR13233:SF0">
    <property type="entry name" value="MICROSPHERULE PROTEIN 1"/>
    <property type="match status" value="1"/>
</dbReference>
<dbReference type="Pfam" id="PF13325">
    <property type="entry name" value="MCRS_N"/>
    <property type="match status" value="1"/>
</dbReference>
<feature type="domain" description="FHA" evidence="1">
    <location>
        <begin position="647"/>
        <end position="703"/>
    </location>
</feature>
<dbReference type="Proteomes" id="UP001153555">
    <property type="component" value="Unassembled WGS sequence"/>
</dbReference>
<reference evidence="2" key="1">
    <citation type="submission" date="2019-12" db="EMBL/GenBank/DDBJ databases">
        <authorList>
            <person name="Scholes J."/>
        </authorList>
    </citation>
    <scope>NUCLEOTIDE SEQUENCE</scope>
</reference>
<gene>
    <name evidence="2" type="ORF">SHERM_07248</name>
</gene>
<dbReference type="GO" id="GO:0044545">
    <property type="term" value="C:NSL complex"/>
    <property type="evidence" value="ECO:0007669"/>
    <property type="project" value="TreeGrafter"/>
</dbReference>
<dbReference type="GO" id="GO:0031011">
    <property type="term" value="C:Ino80 complex"/>
    <property type="evidence" value="ECO:0007669"/>
    <property type="project" value="InterPro"/>
</dbReference>
<protein>
    <submittedName>
        <fullName evidence="2">Forkhead-associated (FHA) domain-containing protein</fullName>
    </submittedName>
</protein>
<dbReference type="CDD" id="cd22687">
    <property type="entry name" value="FHA_MCRS1"/>
    <property type="match status" value="1"/>
</dbReference>
<name>A0A9N7RR42_STRHE</name>
<keyword evidence="3" id="KW-1185">Reference proteome</keyword>
<dbReference type="InterPro" id="IPR037912">
    <property type="entry name" value="MCRS1"/>
</dbReference>
<sequence length="755" mass="82507">MGAMFPPSQWPPEDDVMLKSAVESGASLESLAKGAVQFSRRYTVKELQDRWYSLLYDPVVSAEAAPHMLEVMRSGFSHQPKSNKLEAVKEAALTSGKRKKAENIRKCYYAMRKRICNEPLDIMGIDLLPGSSAANFGDGSGLGIQGPDFDIGPHLFPELGPNSSNDLQFGGQVAAHDLPPFTYEDSTLPLDDGIPGFNQSDLFGPEAHLEGPGFRACDSGPFRNLACSSSSMPQMPMWDDSTSPDMCAPPPDQLMARDEFVIPPSCNVNVTDTYLAELSNTLFSDDLHCSDSSPKDGIDASYLEGLSSLLTFDASPSQIELDGTSGGPHLLCEVPHKAAASPIPESKELGPEYQNGVICCTLNTEDPNIPDNDDVFLPVRLPSPTYTPSGFHWKFEDPTSTTDLPNVARKVKVKVGPPAMKNNGGPSHFEGLTGPLDKCSKYSVADKGVKFELPKSNIQQAVLRNVRKGEGYSSRASSANNNENCNVGGVAKEGSVDVDQGKKIDCEPIEICLDKRENDLDILESLQKNDNVKVETPNVGLADDETSCRKTIALPIDESRVLDMEEWSENDVPCFSDVEAMILDMDLSPDLYTNPEVQRYMLEESKNAIVRLEQSADSCSQRTFARQGAFAVLYGRWSKHFIKKPEVILGRSTEESKVDIDLGREKNGGKISRRQAIIKMDMHGTFQLINVGKSWVYVNGKEVLPCQSLSLTSGCLIEVRGLAFIFETSRANINIYLNSIVGGDQPSGHRSLKGI</sequence>
<dbReference type="InterPro" id="IPR000253">
    <property type="entry name" value="FHA_dom"/>
</dbReference>
<organism evidence="2 3">
    <name type="scientific">Striga hermonthica</name>
    <name type="common">Purple witchweed</name>
    <name type="synonym">Buchnera hermonthica</name>
    <dbReference type="NCBI Taxonomy" id="68872"/>
    <lineage>
        <taxon>Eukaryota</taxon>
        <taxon>Viridiplantae</taxon>
        <taxon>Streptophyta</taxon>
        <taxon>Embryophyta</taxon>
        <taxon>Tracheophyta</taxon>
        <taxon>Spermatophyta</taxon>
        <taxon>Magnoliopsida</taxon>
        <taxon>eudicotyledons</taxon>
        <taxon>Gunneridae</taxon>
        <taxon>Pentapetalae</taxon>
        <taxon>asterids</taxon>
        <taxon>lamiids</taxon>
        <taxon>Lamiales</taxon>
        <taxon>Orobanchaceae</taxon>
        <taxon>Buchnereae</taxon>
        <taxon>Striga</taxon>
    </lineage>
</organism>
<dbReference type="GO" id="GO:0045944">
    <property type="term" value="P:positive regulation of transcription by RNA polymerase II"/>
    <property type="evidence" value="ECO:0007669"/>
    <property type="project" value="TreeGrafter"/>
</dbReference>
<dbReference type="OrthoDB" id="10262769at2759"/>
<dbReference type="EMBL" id="CACSLK010034050">
    <property type="protein sequence ID" value="CAA0841216.1"/>
    <property type="molecule type" value="Genomic_DNA"/>
</dbReference>
<dbReference type="InterPro" id="IPR008984">
    <property type="entry name" value="SMAD_FHA_dom_sf"/>
</dbReference>
<dbReference type="PROSITE" id="PS50006">
    <property type="entry name" value="FHA_DOMAIN"/>
    <property type="match status" value="1"/>
</dbReference>
<evidence type="ECO:0000313" key="3">
    <source>
        <dbReference type="Proteomes" id="UP001153555"/>
    </source>
</evidence>
<comment type="caution">
    <text evidence="2">The sequence shown here is derived from an EMBL/GenBank/DDBJ whole genome shotgun (WGS) entry which is preliminary data.</text>
</comment>
<dbReference type="Pfam" id="PF00498">
    <property type="entry name" value="FHA"/>
    <property type="match status" value="1"/>
</dbReference>
<accession>A0A9N7RR42</accession>
<proteinExistence type="predicted"/>
<dbReference type="Gene3D" id="2.60.200.20">
    <property type="match status" value="1"/>
</dbReference>